<reference evidence="2 3" key="1">
    <citation type="submission" date="2018-11" db="EMBL/GenBank/DDBJ databases">
        <title>Whole genome sequence of Streptomyces chrestomyceticus NBRC 13444(T).</title>
        <authorList>
            <person name="Komaki H."/>
            <person name="Tamura T."/>
        </authorList>
    </citation>
    <scope>NUCLEOTIDE SEQUENCE [LARGE SCALE GENOMIC DNA]</scope>
    <source>
        <strain evidence="2 3">NBRC 13444</strain>
    </source>
</reference>
<name>A0A7U9L020_9ACTN</name>
<dbReference type="GeneID" id="95624328"/>
<accession>A0A7U9L020</accession>
<organism evidence="2 3">
    <name type="scientific">Streptomyces chrestomyceticus JCM 4735</name>
    <dbReference type="NCBI Taxonomy" id="1306181"/>
    <lineage>
        <taxon>Bacteria</taxon>
        <taxon>Bacillati</taxon>
        <taxon>Actinomycetota</taxon>
        <taxon>Actinomycetes</taxon>
        <taxon>Kitasatosporales</taxon>
        <taxon>Streptomycetaceae</taxon>
        <taxon>Streptomyces</taxon>
    </lineage>
</organism>
<dbReference type="CDD" id="cd00302">
    <property type="entry name" value="cytochrome_P450"/>
    <property type="match status" value="1"/>
</dbReference>
<dbReference type="RefSeq" id="WP_125047112.1">
    <property type="nucleotide sequence ID" value="NZ_BHZC01000001.1"/>
</dbReference>
<dbReference type="EMBL" id="BHZC01000001">
    <property type="protein sequence ID" value="GCD37728.1"/>
    <property type="molecule type" value="Genomic_DNA"/>
</dbReference>
<dbReference type="InterPro" id="IPR036396">
    <property type="entry name" value="Cyt_P450_sf"/>
</dbReference>
<dbReference type="GO" id="GO:0005506">
    <property type="term" value="F:iron ion binding"/>
    <property type="evidence" value="ECO:0007669"/>
    <property type="project" value="InterPro"/>
</dbReference>
<comment type="similarity">
    <text evidence="1">Belongs to the cytochrome P450 family.</text>
</comment>
<comment type="caution">
    <text evidence="2">The sequence shown here is derived from an EMBL/GenBank/DDBJ whole genome shotgun (WGS) entry which is preliminary data.</text>
</comment>
<dbReference type="InterPro" id="IPR001128">
    <property type="entry name" value="Cyt_P450"/>
</dbReference>
<evidence type="ECO:0000313" key="2">
    <source>
        <dbReference type="EMBL" id="GCD37728.1"/>
    </source>
</evidence>
<dbReference type="AlphaFoldDB" id="A0A7U9L020"/>
<dbReference type="Gene3D" id="1.10.630.10">
    <property type="entry name" value="Cytochrome P450"/>
    <property type="match status" value="1"/>
</dbReference>
<evidence type="ECO:0000313" key="3">
    <source>
        <dbReference type="Proteomes" id="UP000287830"/>
    </source>
</evidence>
<sequence>MSRLRATGRTPYPGRLRIAARPRTVRLLAATAAALSVPYWLPRSVVAARVALFARINGDEGIAFPNAAVPAERFQEVYSHPAANGRSRGAALSDLFWYWLAPGPEVHQEHLEDGPRYDDVARTTLTVLAGPSQDLSAAAARRTAAVLDEQGIGRATFVRLRDLMMPVWAEFFYGLVFREPCPPGVRRLIVDNAEDVVNSLKCTRPRHLARRARLTRHLRQRIAAGHVPPHHLPGSLTPDEQAYYLQGTFFNTAVVQLSEAMVHLLLVLAQHPDVQRKLAAAPDDDRYFANVLDETLRLYPLFGVAHRISTDDIPLGPDTVIPAGSVLCFNYPDYHATGYSDPDVFDPARWEHLVAKNQHHIPFGVAANRPCPAWRLAPLVMRAATREVLSRFTLHSDVAHTRSIPHRAPCLLVRRGRPLPPLRLFAARAFLRVRDRWEDVWRSCVQLVLGTWMVLDARRLRPAERYFAAHDTQGVPLPAGTDGPARCPYPHA</sequence>
<dbReference type="GO" id="GO:0020037">
    <property type="term" value="F:heme binding"/>
    <property type="evidence" value="ECO:0007669"/>
    <property type="project" value="InterPro"/>
</dbReference>
<dbReference type="PANTHER" id="PTHR24305:SF166">
    <property type="entry name" value="CYTOCHROME P450 12A4, MITOCHONDRIAL-RELATED"/>
    <property type="match status" value="1"/>
</dbReference>
<dbReference type="GO" id="GO:0016705">
    <property type="term" value="F:oxidoreductase activity, acting on paired donors, with incorporation or reduction of molecular oxygen"/>
    <property type="evidence" value="ECO:0007669"/>
    <property type="project" value="InterPro"/>
</dbReference>
<protein>
    <submittedName>
        <fullName evidence="2">Cytochrome P450</fullName>
    </submittedName>
</protein>
<dbReference type="Proteomes" id="UP000287830">
    <property type="component" value="Unassembled WGS sequence"/>
</dbReference>
<dbReference type="Pfam" id="PF00067">
    <property type="entry name" value="p450"/>
    <property type="match status" value="1"/>
</dbReference>
<evidence type="ECO:0000256" key="1">
    <source>
        <dbReference type="ARBA" id="ARBA00010617"/>
    </source>
</evidence>
<dbReference type="InterPro" id="IPR050121">
    <property type="entry name" value="Cytochrome_P450_monoxygenase"/>
</dbReference>
<dbReference type="OrthoDB" id="5485575at2"/>
<dbReference type="SUPFAM" id="SSF48264">
    <property type="entry name" value="Cytochrome P450"/>
    <property type="match status" value="1"/>
</dbReference>
<dbReference type="PANTHER" id="PTHR24305">
    <property type="entry name" value="CYTOCHROME P450"/>
    <property type="match status" value="1"/>
</dbReference>
<gene>
    <name evidence="2" type="ORF">OEIGOIKO_05534</name>
</gene>
<dbReference type="GO" id="GO:0004497">
    <property type="term" value="F:monooxygenase activity"/>
    <property type="evidence" value="ECO:0007669"/>
    <property type="project" value="InterPro"/>
</dbReference>
<proteinExistence type="inferred from homology"/>